<gene>
    <name evidence="2" type="ORF">QNA08_02365</name>
</gene>
<feature type="transmembrane region" description="Helical" evidence="1">
    <location>
        <begin position="50"/>
        <end position="74"/>
    </location>
</feature>
<dbReference type="Proteomes" id="UP001321492">
    <property type="component" value="Unassembled WGS sequence"/>
</dbReference>
<keyword evidence="1" id="KW-0472">Membrane</keyword>
<reference evidence="2 3" key="1">
    <citation type="submission" date="2023-05" db="EMBL/GenBank/DDBJ databases">
        <title>Chelatococcus sp. nov., a moderately thermophilic bacterium isolated from hot spring microbial mat.</title>
        <authorList>
            <person name="Hu C.-J."/>
            <person name="Li W.-J."/>
        </authorList>
    </citation>
    <scope>NUCLEOTIDE SEQUENCE [LARGE SCALE GENOMIC DNA]</scope>
    <source>
        <strain evidence="2 3">SYSU G07232</strain>
    </source>
</reference>
<keyword evidence="1" id="KW-0812">Transmembrane</keyword>
<protein>
    <submittedName>
        <fullName evidence="2">Uncharacterized protein</fullName>
    </submittedName>
</protein>
<organism evidence="2 3">
    <name type="scientific">Chelatococcus albus</name>
    <dbReference type="NCBI Taxonomy" id="3047466"/>
    <lineage>
        <taxon>Bacteria</taxon>
        <taxon>Pseudomonadati</taxon>
        <taxon>Pseudomonadota</taxon>
        <taxon>Alphaproteobacteria</taxon>
        <taxon>Hyphomicrobiales</taxon>
        <taxon>Chelatococcaceae</taxon>
        <taxon>Chelatococcus</taxon>
    </lineage>
</organism>
<comment type="caution">
    <text evidence="2">The sequence shown here is derived from an EMBL/GenBank/DDBJ whole genome shotgun (WGS) entry which is preliminary data.</text>
</comment>
<name>A0ABT7ACI6_9HYPH</name>
<proteinExistence type="predicted"/>
<evidence type="ECO:0000313" key="2">
    <source>
        <dbReference type="EMBL" id="MDJ1157081.1"/>
    </source>
</evidence>
<evidence type="ECO:0000256" key="1">
    <source>
        <dbReference type="SAM" id="Phobius"/>
    </source>
</evidence>
<dbReference type="RefSeq" id="WP_283739057.1">
    <property type="nucleotide sequence ID" value="NZ_JASJEV010000001.1"/>
</dbReference>
<dbReference type="EMBL" id="JASJEV010000001">
    <property type="protein sequence ID" value="MDJ1157081.1"/>
    <property type="molecule type" value="Genomic_DNA"/>
</dbReference>
<keyword evidence="1" id="KW-1133">Transmembrane helix</keyword>
<evidence type="ECO:0000313" key="3">
    <source>
        <dbReference type="Proteomes" id="UP001321492"/>
    </source>
</evidence>
<keyword evidence="3" id="KW-1185">Reference proteome</keyword>
<accession>A0ABT7ACI6</accession>
<sequence length="96" mass="9997">MPWIFAASSVAGLVLGCLYRAPALLAAMIAAAMLTIGIGMASSWPFRLTALAALGALACLQISYLVGLAVSTLVHRARRGTRPEAGLTLGQDRHHP</sequence>